<feature type="transmembrane region" description="Helical" evidence="2">
    <location>
        <begin position="64"/>
        <end position="84"/>
    </location>
</feature>
<dbReference type="EMBL" id="UINC01081929">
    <property type="protein sequence ID" value="SVC26229.1"/>
    <property type="molecule type" value="Genomic_DNA"/>
</dbReference>
<keyword evidence="2" id="KW-0812">Transmembrane</keyword>
<name>A0A382KPN6_9ZZZZ</name>
<evidence type="ECO:0000256" key="2">
    <source>
        <dbReference type="SAM" id="Phobius"/>
    </source>
</evidence>
<accession>A0A382KPN6</accession>
<proteinExistence type="predicted"/>
<keyword evidence="2" id="KW-1133">Transmembrane helix</keyword>
<feature type="coiled-coil region" evidence="1">
    <location>
        <begin position="8"/>
        <end position="42"/>
    </location>
</feature>
<evidence type="ECO:0000256" key="1">
    <source>
        <dbReference type="SAM" id="Coils"/>
    </source>
</evidence>
<keyword evidence="2" id="KW-0472">Membrane</keyword>
<keyword evidence="1" id="KW-0175">Coiled coil</keyword>
<gene>
    <name evidence="3" type="ORF">METZ01_LOCUS279083</name>
</gene>
<organism evidence="3">
    <name type="scientific">marine metagenome</name>
    <dbReference type="NCBI Taxonomy" id="408172"/>
    <lineage>
        <taxon>unclassified sequences</taxon>
        <taxon>metagenomes</taxon>
        <taxon>ecological metagenomes</taxon>
    </lineage>
</organism>
<evidence type="ECO:0000313" key="3">
    <source>
        <dbReference type="EMBL" id="SVC26229.1"/>
    </source>
</evidence>
<sequence length="87" mass="9892">MAVLDVEKESLEAHVDLCAERYKRMEEKLDSIDERMTKMDQVLVELRDAMYNDKTSRSKQMTTVGVGVIGALVSAVAFLTWQLILLN</sequence>
<dbReference type="AlphaFoldDB" id="A0A382KPN6"/>
<protein>
    <submittedName>
        <fullName evidence="3">Uncharacterized protein</fullName>
    </submittedName>
</protein>
<reference evidence="3" key="1">
    <citation type="submission" date="2018-05" db="EMBL/GenBank/DDBJ databases">
        <authorList>
            <person name="Lanie J.A."/>
            <person name="Ng W.-L."/>
            <person name="Kazmierczak K.M."/>
            <person name="Andrzejewski T.M."/>
            <person name="Davidsen T.M."/>
            <person name="Wayne K.J."/>
            <person name="Tettelin H."/>
            <person name="Glass J.I."/>
            <person name="Rusch D."/>
            <person name="Podicherti R."/>
            <person name="Tsui H.-C.T."/>
            <person name="Winkler M.E."/>
        </authorList>
    </citation>
    <scope>NUCLEOTIDE SEQUENCE</scope>
</reference>